<evidence type="ECO:0000313" key="2">
    <source>
        <dbReference type="Proteomes" id="UP001642485"/>
    </source>
</evidence>
<proteinExistence type="predicted"/>
<protein>
    <submittedName>
        <fullName evidence="1">Uncharacterized protein</fullName>
    </submittedName>
</protein>
<keyword evidence="2" id="KW-1185">Reference proteome</keyword>
<accession>A0ABM9NDF1</accession>
<reference evidence="1 2" key="1">
    <citation type="submission" date="2024-02" db="EMBL/GenBank/DDBJ databases">
        <authorList>
            <person name="Nijsse B."/>
            <person name="Sprong H."/>
        </authorList>
    </citation>
    <scope>NUCLEOTIDE SEQUENCE [LARGE SCALE GENOMIC DNA]</scope>
    <source>
        <strain evidence="1">OB144</strain>
    </source>
</reference>
<evidence type="ECO:0000313" key="1">
    <source>
        <dbReference type="EMBL" id="CAK9121382.1"/>
    </source>
</evidence>
<sequence>MLFLAEGSVACMDTKSSLRATKRSMAISGFLYEIASSKFSIFPRNDDEIDLRTELHQNIRGTCIVIFLKSQ</sequence>
<name>A0ABM9NDF1_RICHE</name>
<dbReference type="Proteomes" id="UP001642485">
    <property type="component" value="Chromosome"/>
</dbReference>
<organism evidence="1 2">
    <name type="scientific">Rickettsia helvetica</name>
    <dbReference type="NCBI Taxonomy" id="35789"/>
    <lineage>
        <taxon>Bacteria</taxon>
        <taxon>Pseudomonadati</taxon>
        <taxon>Pseudomonadota</taxon>
        <taxon>Alphaproteobacteria</taxon>
        <taxon>Rickettsiales</taxon>
        <taxon>Rickettsiaceae</taxon>
        <taxon>Rickettsieae</taxon>
        <taxon>Rickettsia</taxon>
        <taxon>spotted fever group</taxon>
    </lineage>
</organism>
<gene>
    <name evidence="1" type="ORF">OB144RH_06295</name>
</gene>
<dbReference type="EMBL" id="OZ018776">
    <property type="protein sequence ID" value="CAK9121382.1"/>
    <property type="molecule type" value="Genomic_DNA"/>
</dbReference>